<organism evidence="2 3">
    <name type="scientific">uncultured phage cr108_1</name>
    <dbReference type="NCBI Taxonomy" id="2772069"/>
    <lineage>
        <taxon>Viruses</taxon>
        <taxon>Duplodnaviria</taxon>
        <taxon>Heunggongvirae</taxon>
        <taxon>Uroviricota</taxon>
        <taxon>Caudoviricetes</taxon>
        <taxon>Crassvirales</taxon>
        <taxon>Steigviridae</taxon>
        <taxon>Asinivirinae</taxon>
        <taxon>Pipoluvirus</taxon>
        <taxon>Pipoluvirus rarus</taxon>
    </lineage>
</organism>
<reference evidence="2 3" key="1">
    <citation type="submission" date="2020-07" db="EMBL/GenBank/DDBJ databases">
        <title>Taxonomic proposal: Crassvirales, a new order of highly abundant and diverse bacterial viruses.</title>
        <authorList>
            <person name="Shkoporov A.N."/>
            <person name="Stockdale S.R."/>
            <person name="Guerin E."/>
            <person name="Ross R.P."/>
            <person name="Hill C."/>
        </authorList>
    </citation>
    <scope>NUCLEOTIDE SEQUENCE [LARGE SCALE GENOMIC DNA]</scope>
</reference>
<dbReference type="KEGG" id="vg:65129457"/>
<evidence type="ECO:0000313" key="3">
    <source>
        <dbReference type="Proteomes" id="UP000594030"/>
    </source>
</evidence>
<dbReference type="GeneID" id="65129457"/>
<proteinExistence type="predicted"/>
<evidence type="ECO:0000256" key="1">
    <source>
        <dbReference type="SAM" id="Coils"/>
    </source>
</evidence>
<dbReference type="EMBL" id="MT774385">
    <property type="protein sequence ID" value="QOR58965.1"/>
    <property type="molecule type" value="Genomic_DNA"/>
</dbReference>
<feature type="coiled-coil region" evidence="1">
    <location>
        <begin position="27"/>
        <end position="82"/>
    </location>
</feature>
<dbReference type="Proteomes" id="UP000594030">
    <property type="component" value="Segment"/>
</dbReference>
<keyword evidence="1" id="KW-0175">Coiled coil</keyword>
<accession>A0A7M1RX04</accession>
<dbReference type="RefSeq" id="YP_010111123.1">
    <property type="nucleotide sequence ID" value="NC_055878.1"/>
</dbReference>
<keyword evidence="3" id="KW-1185">Reference proteome</keyword>
<name>A0A7M1RX04_9CAUD</name>
<evidence type="ECO:0000313" key="2">
    <source>
        <dbReference type="EMBL" id="QOR58965.1"/>
    </source>
</evidence>
<sequence length="203" mass="23612">MKWKIIAIQALIILVLGGLCFGAYNKIQDLREEVSVAYTNIKAYAAENDSLTNEKRAFKFTIDELKSSNDSISKKLLEVQKKLKIKDKDIRYLEYQLSIASKKDSIILRDTVFQPMVKIDTTIGDKWYTLKLGLEYPNKVTTEPKFTSERSVVGHLKKETIKPPKKFFLCRWFQRKHKVMLVDVVEENPYIISKTGRYILIVE</sequence>
<protein>
    <submittedName>
        <fullName evidence="2">Lysis regulatory protein</fullName>
    </submittedName>
</protein>